<protein>
    <submittedName>
        <fullName evidence="2">Uncharacterized protein</fullName>
    </submittedName>
</protein>
<feature type="transmembrane region" description="Helical" evidence="1">
    <location>
        <begin position="57"/>
        <end position="77"/>
    </location>
</feature>
<dbReference type="Proteomes" id="UP001055172">
    <property type="component" value="Unassembled WGS sequence"/>
</dbReference>
<dbReference type="EMBL" id="BPPX01000057">
    <property type="protein sequence ID" value="GJC90627.1"/>
    <property type="molecule type" value="Genomic_DNA"/>
</dbReference>
<reference evidence="2 3" key="1">
    <citation type="submission" date="2021-07" db="EMBL/GenBank/DDBJ databases">
        <title>Genome data of Colletotrichum spaethianum.</title>
        <authorList>
            <person name="Utami Y.D."/>
            <person name="Hiruma K."/>
        </authorList>
    </citation>
    <scope>NUCLEOTIDE SEQUENCE [LARGE SCALE GENOMIC DNA]</scope>
    <source>
        <strain evidence="2 3">MAFF 242679</strain>
    </source>
</reference>
<evidence type="ECO:0000313" key="2">
    <source>
        <dbReference type="EMBL" id="GJC90627.1"/>
    </source>
</evidence>
<feature type="transmembrane region" description="Helical" evidence="1">
    <location>
        <begin position="226"/>
        <end position="246"/>
    </location>
</feature>
<evidence type="ECO:0000256" key="1">
    <source>
        <dbReference type="SAM" id="Phobius"/>
    </source>
</evidence>
<sequence length="285" mass="31766">MYWWTPTLLLFIRLWHVFVTAVLIVAYYNGLGAFQFNPTAGPLHIVSPAPLSYDEKLWLAANLAVPVAQLSLLACMWRLWFRARLTTQSEDGEADNKVQLATLIGLLPCWGLLRPTHLLYSTVRKTALSPVRLAAVTVPSLVFLTFIFGLLLWSGVRALRLVTLASPLLGVDALAFICAMKTADFSSSWEFASRTTPTILSGILVKPRFRLASTLLFSATVMSSTVWYAFVILPLLSAVMVLRFLLVRHTTEYVVDPIPLPPSPVIPANRFCQHDHGQNEVAYRP</sequence>
<gene>
    <name evidence="2" type="ORF">ColLi_13465</name>
</gene>
<feature type="transmembrane region" description="Helical" evidence="1">
    <location>
        <begin position="7"/>
        <end position="28"/>
    </location>
</feature>
<dbReference type="AlphaFoldDB" id="A0AA37LZJ2"/>
<accession>A0AA37LZJ2</accession>
<keyword evidence="1" id="KW-0472">Membrane</keyword>
<organism evidence="2 3">
    <name type="scientific">Colletotrichum liriopes</name>
    <dbReference type="NCBI Taxonomy" id="708192"/>
    <lineage>
        <taxon>Eukaryota</taxon>
        <taxon>Fungi</taxon>
        <taxon>Dikarya</taxon>
        <taxon>Ascomycota</taxon>
        <taxon>Pezizomycotina</taxon>
        <taxon>Sordariomycetes</taxon>
        <taxon>Hypocreomycetidae</taxon>
        <taxon>Glomerellales</taxon>
        <taxon>Glomerellaceae</taxon>
        <taxon>Colletotrichum</taxon>
        <taxon>Colletotrichum spaethianum species complex</taxon>
    </lineage>
</organism>
<comment type="caution">
    <text evidence="2">The sequence shown here is derived from an EMBL/GenBank/DDBJ whole genome shotgun (WGS) entry which is preliminary data.</text>
</comment>
<keyword evidence="1" id="KW-1133">Transmembrane helix</keyword>
<keyword evidence="3" id="KW-1185">Reference proteome</keyword>
<evidence type="ECO:0000313" key="3">
    <source>
        <dbReference type="Proteomes" id="UP001055172"/>
    </source>
</evidence>
<name>A0AA37LZJ2_9PEZI</name>
<keyword evidence="1" id="KW-0812">Transmembrane</keyword>
<feature type="transmembrane region" description="Helical" evidence="1">
    <location>
        <begin position="161"/>
        <end position="183"/>
    </location>
</feature>
<feature type="transmembrane region" description="Helical" evidence="1">
    <location>
        <begin position="133"/>
        <end position="154"/>
    </location>
</feature>
<proteinExistence type="predicted"/>
<feature type="transmembrane region" description="Helical" evidence="1">
    <location>
        <begin position="98"/>
        <end position="113"/>
    </location>
</feature>